<reference evidence="1 2" key="1">
    <citation type="submission" date="2005-09" db="EMBL/GenBank/DDBJ databases">
        <authorList>
            <person name="Mural R.J."/>
            <person name="Li P.W."/>
            <person name="Adams M.D."/>
            <person name="Amanatides P.G."/>
            <person name="Baden-Tillson H."/>
            <person name="Barnstead M."/>
            <person name="Chin S.H."/>
            <person name="Dew I."/>
            <person name="Evans C.A."/>
            <person name="Ferriera S."/>
            <person name="Flanigan M."/>
            <person name="Fosler C."/>
            <person name="Glodek A."/>
            <person name="Gu Z."/>
            <person name="Holt R.A."/>
            <person name="Jennings D."/>
            <person name="Kraft C.L."/>
            <person name="Lu F."/>
            <person name="Nguyen T."/>
            <person name="Nusskern D.R."/>
            <person name="Pfannkoch C.M."/>
            <person name="Sitter C."/>
            <person name="Sutton G.G."/>
            <person name="Venter J.C."/>
            <person name="Wang Z."/>
            <person name="Woodage T."/>
            <person name="Zheng X.H."/>
            <person name="Zhong F."/>
        </authorList>
    </citation>
    <scope>NUCLEOTIDE SEQUENCE [LARGE SCALE GENOMIC DNA]</scope>
    <source>
        <strain>BN</strain>
        <strain evidence="2">Sprague-Dawley</strain>
    </source>
</reference>
<accession>A6JV71</accession>
<organism evidence="1 2">
    <name type="scientific">Rattus norvegicus</name>
    <name type="common">Rat</name>
    <dbReference type="NCBI Taxonomy" id="10116"/>
    <lineage>
        <taxon>Eukaryota</taxon>
        <taxon>Metazoa</taxon>
        <taxon>Chordata</taxon>
        <taxon>Craniata</taxon>
        <taxon>Vertebrata</taxon>
        <taxon>Euteleostomi</taxon>
        <taxon>Mammalia</taxon>
        <taxon>Eutheria</taxon>
        <taxon>Euarchontoglires</taxon>
        <taxon>Glires</taxon>
        <taxon>Rodentia</taxon>
        <taxon>Myomorpha</taxon>
        <taxon>Muroidea</taxon>
        <taxon>Muridae</taxon>
        <taxon>Murinae</taxon>
        <taxon>Rattus</taxon>
    </lineage>
</organism>
<protein>
    <submittedName>
        <fullName evidence="1">RCG50134</fullName>
    </submittedName>
</protein>
<evidence type="ECO:0000313" key="1">
    <source>
        <dbReference type="EMBL" id="EDM14981.1"/>
    </source>
</evidence>
<dbReference type="EMBL" id="CH474003">
    <property type="protein sequence ID" value="EDM14981.1"/>
    <property type="molecule type" value="Genomic_DNA"/>
</dbReference>
<name>A6JV71_RAT</name>
<dbReference type="AlphaFoldDB" id="A6JV71"/>
<sequence>MKTIHVPKTSQLFRLLSYGKEKQNKTKSFMMLSHLSAFPNPPLALGIIKQYLTSFTVYTSNMSTEPVHLGYHRLLQ</sequence>
<evidence type="ECO:0000313" key="2">
    <source>
        <dbReference type="Proteomes" id="UP000234681"/>
    </source>
</evidence>
<gene>
    <name evidence="1" type="ORF">rCG_50134</name>
</gene>
<proteinExistence type="predicted"/>
<dbReference type="Proteomes" id="UP000234681">
    <property type="component" value="Chromosome 2"/>
</dbReference>